<dbReference type="EMBL" id="JAUSQZ010000001">
    <property type="protein sequence ID" value="MDP9825502.1"/>
    <property type="molecule type" value="Genomic_DNA"/>
</dbReference>
<comment type="caution">
    <text evidence="3">The sequence shown here is derived from an EMBL/GenBank/DDBJ whole genome shotgun (WGS) entry which is preliminary data.</text>
</comment>
<dbReference type="InterPro" id="IPR012349">
    <property type="entry name" value="Split_barrel_FMN-bd"/>
</dbReference>
<organism evidence="3 4">
    <name type="scientific">Kineosporia succinea</name>
    <dbReference type="NCBI Taxonomy" id="84632"/>
    <lineage>
        <taxon>Bacteria</taxon>
        <taxon>Bacillati</taxon>
        <taxon>Actinomycetota</taxon>
        <taxon>Actinomycetes</taxon>
        <taxon>Kineosporiales</taxon>
        <taxon>Kineosporiaceae</taxon>
        <taxon>Kineosporia</taxon>
    </lineage>
</organism>
<dbReference type="SMART" id="SM00903">
    <property type="entry name" value="Flavin_Reduct"/>
    <property type="match status" value="1"/>
</dbReference>
<gene>
    <name evidence="3" type="ORF">J2S57_001251</name>
</gene>
<dbReference type="SUPFAM" id="SSF50475">
    <property type="entry name" value="FMN-binding split barrel"/>
    <property type="match status" value="1"/>
</dbReference>
<reference evidence="3 4" key="1">
    <citation type="submission" date="2023-07" db="EMBL/GenBank/DDBJ databases">
        <title>Sequencing the genomes of 1000 actinobacteria strains.</title>
        <authorList>
            <person name="Klenk H.-P."/>
        </authorList>
    </citation>
    <scope>NUCLEOTIDE SEQUENCE [LARGE SCALE GENOMIC DNA]</scope>
    <source>
        <strain evidence="3 4">DSM 44388</strain>
    </source>
</reference>
<dbReference type="PANTHER" id="PTHR30466">
    <property type="entry name" value="FLAVIN REDUCTASE"/>
    <property type="match status" value="1"/>
</dbReference>
<dbReference type="Pfam" id="PF01613">
    <property type="entry name" value="Flavin_Reduct"/>
    <property type="match status" value="1"/>
</dbReference>
<protein>
    <submittedName>
        <fullName evidence="3">Flavin reductase (DIM6/NTAB) family NADH-FMN oxidoreductase RutF</fullName>
    </submittedName>
</protein>
<dbReference type="Proteomes" id="UP001235712">
    <property type="component" value="Unassembled WGS sequence"/>
</dbReference>
<evidence type="ECO:0000313" key="3">
    <source>
        <dbReference type="EMBL" id="MDP9825502.1"/>
    </source>
</evidence>
<dbReference type="PANTHER" id="PTHR30466:SF1">
    <property type="entry name" value="FMN REDUCTASE (NADH) RUTF"/>
    <property type="match status" value="1"/>
</dbReference>
<proteinExistence type="predicted"/>
<dbReference type="InterPro" id="IPR002563">
    <property type="entry name" value="Flavin_Rdtase-like_dom"/>
</dbReference>
<dbReference type="InterPro" id="IPR050268">
    <property type="entry name" value="NADH-dep_flavin_reductase"/>
</dbReference>
<evidence type="ECO:0000256" key="1">
    <source>
        <dbReference type="ARBA" id="ARBA00023002"/>
    </source>
</evidence>
<name>A0ABT9NYI6_9ACTN</name>
<feature type="domain" description="Flavin reductase like" evidence="2">
    <location>
        <begin position="12"/>
        <end position="164"/>
    </location>
</feature>
<keyword evidence="4" id="KW-1185">Reference proteome</keyword>
<dbReference type="Gene3D" id="2.30.110.10">
    <property type="entry name" value="Electron Transport, Fmn-binding Protein, Chain A"/>
    <property type="match status" value="1"/>
</dbReference>
<dbReference type="RefSeq" id="WP_307239346.1">
    <property type="nucleotide sequence ID" value="NZ_JAUSQZ010000001.1"/>
</dbReference>
<accession>A0ABT9NYI6</accession>
<sequence length="165" mass="17530">MAVDQGTFRRAVARFATGVCVVTSLEGRADHAMTVNSFTSVSLEPLLVLFCVEKEARFYDAVIDSGVWGVSILNPDQRPAASWLSNRGRPLVGQLDRIPHHRGPETGVALLDGAVATMECRTTAVHEAGDHDIVIGEVVGAAVPASGPADEAGALLWHRGAYSRI</sequence>
<evidence type="ECO:0000313" key="4">
    <source>
        <dbReference type="Proteomes" id="UP001235712"/>
    </source>
</evidence>
<evidence type="ECO:0000259" key="2">
    <source>
        <dbReference type="SMART" id="SM00903"/>
    </source>
</evidence>
<keyword evidence="1" id="KW-0560">Oxidoreductase</keyword>